<comment type="similarity">
    <text evidence="1">Belongs to the aspartate/glutamate racemases family.</text>
</comment>
<name>A0A174H5L7_9FIRM</name>
<evidence type="ECO:0000313" key="6">
    <source>
        <dbReference type="Proteomes" id="UP000095384"/>
    </source>
</evidence>
<organism evidence="3 6">
    <name type="scientific">Agathobacter rectalis</name>
    <dbReference type="NCBI Taxonomy" id="39491"/>
    <lineage>
        <taxon>Bacteria</taxon>
        <taxon>Bacillati</taxon>
        <taxon>Bacillota</taxon>
        <taxon>Clostridia</taxon>
        <taxon>Lachnospirales</taxon>
        <taxon>Lachnospiraceae</taxon>
        <taxon>Agathobacter</taxon>
    </lineage>
</organism>
<protein>
    <submittedName>
        <fullName evidence="4">Amino acid racemase</fullName>
        <ecNumber evidence="4">5.1.1.-</ecNumber>
    </submittedName>
    <submittedName>
        <fullName evidence="3">Putative racemase</fullName>
    </submittedName>
</protein>
<gene>
    <name evidence="3" type="primary">ygeA</name>
    <name evidence="3" type="ORF">ERS852417_02900</name>
    <name evidence="5" type="ORF">G4319_15125</name>
    <name evidence="4" type="ORF">LIZ82_15645</name>
</gene>
<dbReference type="GO" id="GO:0047661">
    <property type="term" value="F:amino-acid racemase activity"/>
    <property type="evidence" value="ECO:0007669"/>
    <property type="project" value="InterPro"/>
</dbReference>
<dbReference type="PANTHER" id="PTHR21198">
    <property type="entry name" value="GLUTAMATE RACEMASE"/>
    <property type="match status" value="1"/>
</dbReference>
<reference evidence="5" key="2">
    <citation type="journal article" date="2020" name="Cell Host Microbe">
        <title>Functional and Genomic Variation between Human-Derived Isolates of Lachnospiraceae Reveals Inter- and Intra-Species Diversity.</title>
        <authorList>
            <person name="Sorbara M.T."/>
            <person name="Littmann E.R."/>
            <person name="Fontana E."/>
            <person name="Moody T.U."/>
            <person name="Kohout C.E."/>
            <person name="Gjonbalaj M."/>
            <person name="Eaton V."/>
            <person name="Seok R."/>
            <person name="Leiner I.M."/>
            <person name="Pamer E.G."/>
        </authorList>
    </citation>
    <scope>NUCLEOTIDE SEQUENCE</scope>
    <source>
        <strain evidence="5">MSK.17.79</strain>
    </source>
</reference>
<evidence type="ECO:0000313" key="4">
    <source>
        <dbReference type="EMBL" id="MCB6962305.1"/>
    </source>
</evidence>
<evidence type="ECO:0000256" key="2">
    <source>
        <dbReference type="ARBA" id="ARBA00023235"/>
    </source>
</evidence>
<reference evidence="3 6" key="1">
    <citation type="submission" date="2015-09" db="EMBL/GenBank/DDBJ databases">
        <authorList>
            <consortium name="Pathogen Informatics"/>
        </authorList>
    </citation>
    <scope>NUCLEOTIDE SEQUENCE [LARGE SCALE GENOMIC DNA]</scope>
    <source>
        <strain evidence="3 6">2789STDY5608860</strain>
    </source>
</reference>
<dbReference type="RefSeq" id="WP_055225118.1">
    <property type="nucleotide sequence ID" value="NZ_CYYW01000036.1"/>
</dbReference>
<dbReference type="Proteomes" id="UP001193670">
    <property type="component" value="Unassembled WGS sequence"/>
</dbReference>
<dbReference type="PANTHER" id="PTHR21198:SF7">
    <property type="entry name" value="ASPARTATE-GLUTAMATE RACEMASE FAMILY"/>
    <property type="match status" value="1"/>
</dbReference>
<dbReference type="EMBL" id="JAJCJQ010000046">
    <property type="protein sequence ID" value="MCB6962305.1"/>
    <property type="molecule type" value="Genomic_DNA"/>
</dbReference>
<dbReference type="Pfam" id="PF01177">
    <property type="entry name" value="Asp_Glu_race"/>
    <property type="match status" value="1"/>
</dbReference>
<dbReference type="EC" id="5.1.1.-" evidence="4"/>
<dbReference type="Proteomes" id="UP000095384">
    <property type="component" value="Unassembled WGS sequence"/>
</dbReference>
<dbReference type="EMBL" id="CYYW01000036">
    <property type="protein sequence ID" value="CUO70183.1"/>
    <property type="molecule type" value="Genomic_DNA"/>
</dbReference>
<dbReference type="InterPro" id="IPR001920">
    <property type="entry name" value="Asp/Glu_race"/>
</dbReference>
<dbReference type="InterPro" id="IPR004380">
    <property type="entry name" value="Asp_race"/>
</dbReference>
<dbReference type="PROSITE" id="PS00924">
    <property type="entry name" value="ASP_GLU_RACEMASE_2"/>
    <property type="match status" value="1"/>
</dbReference>
<dbReference type="SUPFAM" id="SSF53681">
    <property type="entry name" value="Aspartate/glutamate racemase"/>
    <property type="match status" value="2"/>
</dbReference>
<dbReference type="InterPro" id="IPR033134">
    <property type="entry name" value="Asp/Glu_racemase_AS_2"/>
</dbReference>
<evidence type="ECO:0000313" key="5">
    <source>
        <dbReference type="EMBL" id="NSC28624.1"/>
    </source>
</evidence>
<reference evidence="5" key="3">
    <citation type="submission" date="2020-02" db="EMBL/GenBank/DDBJ databases">
        <authorList>
            <person name="Littmann E."/>
            <person name="Sorbara M."/>
        </authorList>
    </citation>
    <scope>NUCLEOTIDE SEQUENCE</scope>
    <source>
        <strain evidence="5">MSK.17.79</strain>
    </source>
</reference>
<dbReference type="EMBL" id="JAAILW010000056">
    <property type="protein sequence ID" value="NSC28624.1"/>
    <property type="molecule type" value="Genomic_DNA"/>
</dbReference>
<evidence type="ECO:0000256" key="1">
    <source>
        <dbReference type="ARBA" id="ARBA00007847"/>
    </source>
</evidence>
<sequence>MKKLGLVGGMGPESTIPYYHDIVYGVQEAMGKSIFPELSIESVNVFNVLKLCDEKKYDELTEYLMRAINNLVKSGAEFAALSANTPHIVFDRLKEQSPIPLISIVETTCEEAKHRELKKIGLLGTIFTMTEEFFKAPFVKNGIQVVIPSESELKMINKKISTELELGIIKEETLLFFQNVINRMKNENGIEAIVLGCTELPLLLNDEVSSVPCLDTMQIHISSIIKTILDCSI</sequence>
<keyword evidence="2 4" id="KW-0413">Isomerase</keyword>
<accession>A0A174H5L7</accession>
<dbReference type="NCBIfam" id="TIGR00035">
    <property type="entry name" value="asp_race"/>
    <property type="match status" value="1"/>
</dbReference>
<evidence type="ECO:0000313" key="3">
    <source>
        <dbReference type="EMBL" id="CUO70183.1"/>
    </source>
</evidence>
<reference evidence="4" key="4">
    <citation type="submission" date="2021-10" db="EMBL/GenBank/DDBJ databases">
        <title>Collection of gut derived symbiotic bacterial strains cultured from healthy donors.</title>
        <authorList>
            <person name="Lin H."/>
            <person name="Littmann E."/>
            <person name="Kohout C."/>
            <person name="Pamer E.G."/>
        </authorList>
    </citation>
    <scope>NUCLEOTIDE SEQUENCE</scope>
    <source>
        <strain evidence="4">DFI.7.28A</strain>
    </source>
</reference>
<dbReference type="InterPro" id="IPR015942">
    <property type="entry name" value="Asp/Glu/hydantoin_racemase"/>
</dbReference>
<proteinExistence type="inferred from homology"/>
<dbReference type="AlphaFoldDB" id="A0A174H5L7"/>
<dbReference type="Gene3D" id="3.40.50.1860">
    <property type="match status" value="2"/>
</dbReference>
<dbReference type="Proteomes" id="UP001197741">
    <property type="component" value="Unassembled WGS sequence"/>
</dbReference>